<dbReference type="EMBL" id="CP136422">
    <property type="protein sequence ID" value="WPX72363.1"/>
    <property type="molecule type" value="Genomic_DNA"/>
</dbReference>
<reference evidence="1" key="1">
    <citation type="submission" date="2023-10" db="EMBL/GenBank/DDBJ databases">
        <title>Genome sequence of Blautia coccoides DSM 935.</title>
        <authorList>
            <person name="Boeer T."/>
            <person name="Bengelsdorf F.R."/>
            <person name="Daniel R."/>
            <person name="Poehlein A."/>
        </authorList>
    </citation>
    <scope>NUCLEOTIDE SEQUENCE [LARGE SCALE GENOMIC DNA]</scope>
    <source>
        <strain evidence="1">DSM 935</strain>
    </source>
</reference>
<proteinExistence type="predicted"/>
<dbReference type="InterPro" id="IPR029063">
    <property type="entry name" value="SAM-dependent_MTases_sf"/>
</dbReference>
<gene>
    <name evidence="1" type="ORF">BLCOC_06990</name>
</gene>
<dbReference type="Proteomes" id="UP001325248">
    <property type="component" value="Chromosome"/>
</dbReference>
<evidence type="ECO:0008006" key="3">
    <source>
        <dbReference type="Google" id="ProtNLM"/>
    </source>
</evidence>
<accession>A0ABZ0U6Y9</accession>
<protein>
    <recommendedName>
        <fullName evidence="3">DNA methylase</fullName>
    </recommendedName>
</protein>
<dbReference type="SUPFAM" id="SSF53335">
    <property type="entry name" value="S-adenosyl-L-methionine-dependent methyltransferases"/>
    <property type="match status" value="2"/>
</dbReference>
<evidence type="ECO:0000313" key="2">
    <source>
        <dbReference type="Proteomes" id="UP001325248"/>
    </source>
</evidence>
<sequence length="351" mass="40287">MDNQAVQKAIQLLQQEFGSDWQSIVQTIGTADLRKRVGKDLTSFMAFPTRGEGGDNHWRGNCSPEVIASVLNYVLENKRYYGKDINSFTLLDPMSGSGTSKAVADRYHVRSLLYDLNPAPAAGRGNWNALKHEVDDSADLIFFHPPYHDIVKYSGNMWGKPHPDDLSRCENYEDFLEKLNSCIRKLFLALRKDGRLAILVGDIRSKGNFYSIQHDIMRMGSFESFIVKGQFNCVSDNRTYRKPFIPIVTEYMLIYHKQDALAIPFSWKVDNQFSVSNVDIESLTWHHLIRMTMENVGGTASLTDLYQLLRNHPKSLRNAHFQERIRATLYEHPEEYILVSRGCYCLNYVVA</sequence>
<keyword evidence="2" id="KW-1185">Reference proteome</keyword>
<dbReference type="Gene3D" id="3.40.50.150">
    <property type="entry name" value="Vaccinia Virus protein VP39"/>
    <property type="match status" value="1"/>
</dbReference>
<organism evidence="1 2">
    <name type="scientific">Blautia producta</name>
    <dbReference type="NCBI Taxonomy" id="33035"/>
    <lineage>
        <taxon>Bacteria</taxon>
        <taxon>Bacillati</taxon>
        <taxon>Bacillota</taxon>
        <taxon>Clostridia</taxon>
        <taxon>Lachnospirales</taxon>
        <taxon>Lachnospiraceae</taxon>
        <taxon>Blautia</taxon>
    </lineage>
</organism>
<evidence type="ECO:0000313" key="1">
    <source>
        <dbReference type="EMBL" id="WPX72363.1"/>
    </source>
</evidence>
<name>A0ABZ0U6Y9_9FIRM</name>